<name>A0A6J6JJY9_9ZZZZ</name>
<dbReference type="GO" id="GO:0005886">
    <property type="term" value="C:plasma membrane"/>
    <property type="evidence" value="ECO:0007669"/>
    <property type="project" value="UniProtKB-SubCell"/>
</dbReference>
<evidence type="ECO:0000256" key="2">
    <source>
        <dbReference type="ARBA" id="ARBA00022448"/>
    </source>
</evidence>
<gene>
    <name evidence="4" type="ORF">UFOPK2001_00891</name>
</gene>
<proteinExistence type="predicted"/>
<dbReference type="PANTHER" id="PTHR30413:SF8">
    <property type="entry name" value="TRANSPORT PERMEASE PROTEIN"/>
    <property type="match status" value="1"/>
</dbReference>
<reference evidence="4" key="1">
    <citation type="submission" date="2020-05" db="EMBL/GenBank/DDBJ databases">
        <authorList>
            <person name="Chiriac C."/>
            <person name="Salcher M."/>
            <person name="Ghai R."/>
            <person name="Kavagutti S V."/>
        </authorList>
    </citation>
    <scope>NUCLEOTIDE SEQUENCE</scope>
</reference>
<dbReference type="EMBL" id="CAEZVN010000093">
    <property type="protein sequence ID" value="CAB4636798.1"/>
    <property type="molecule type" value="Genomic_DNA"/>
</dbReference>
<keyword evidence="3" id="KW-1133">Transmembrane helix</keyword>
<keyword evidence="3" id="KW-0812">Transmembrane</keyword>
<protein>
    <submittedName>
        <fullName evidence="4">Unannotated protein</fullName>
    </submittedName>
</protein>
<organism evidence="4">
    <name type="scientific">freshwater metagenome</name>
    <dbReference type="NCBI Taxonomy" id="449393"/>
    <lineage>
        <taxon>unclassified sequences</taxon>
        <taxon>metagenomes</taxon>
        <taxon>ecological metagenomes</taxon>
    </lineage>
</organism>
<dbReference type="PANTHER" id="PTHR30413">
    <property type="entry name" value="INNER MEMBRANE TRANSPORT PERMEASE"/>
    <property type="match status" value="1"/>
</dbReference>
<sequence>MIMFSTGLALVSARLTVHIQDLAKLIPFVVRITFYVSGIFFSMEHVLKDYPLAFQISQYNPVYIFVSLARGAGVDGYEATPFMWLAAVIWAVVTLLLGVVFFWKAEERYGRED</sequence>
<evidence type="ECO:0000313" key="4">
    <source>
        <dbReference type="EMBL" id="CAB4636798.1"/>
    </source>
</evidence>
<dbReference type="AlphaFoldDB" id="A0A6J6JJY9"/>
<evidence type="ECO:0000256" key="1">
    <source>
        <dbReference type="ARBA" id="ARBA00004429"/>
    </source>
</evidence>
<feature type="transmembrane region" description="Helical" evidence="3">
    <location>
        <begin position="25"/>
        <end position="43"/>
    </location>
</feature>
<keyword evidence="2" id="KW-0813">Transport</keyword>
<feature type="transmembrane region" description="Helical" evidence="3">
    <location>
        <begin position="82"/>
        <end position="103"/>
    </location>
</feature>
<keyword evidence="3" id="KW-0472">Membrane</keyword>
<dbReference type="GO" id="GO:0015920">
    <property type="term" value="P:lipopolysaccharide transport"/>
    <property type="evidence" value="ECO:0007669"/>
    <property type="project" value="TreeGrafter"/>
</dbReference>
<evidence type="ECO:0000256" key="3">
    <source>
        <dbReference type="SAM" id="Phobius"/>
    </source>
</evidence>
<comment type="subcellular location">
    <subcellularLocation>
        <location evidence="1">Cell inner membrane</location>
        <topology evidence="1">Multi-pass membrane protein</topology>
    </subcellularLocation>
</comment>
<accession>A0A6J6JJY9</accession>